<accession>A0AAJ0MD35</accession>
<reference evidence="2" key="2">
    <citation type="submission" date="2023-06" db="EMBL/GenBank/DDBJ databases">
        <authorList>
            <consortium name="Lawrence Berkeley National Laboratory"/>
            <person name="Haridas S."/>
            <person name="Hensen N."/>
            <person name="Bonometti L."/>
            <person name="Westerberg I."/>
            <person name="Brannstrom I.O."/>
            <person name="Guillou S."/>
            <person name="Cros-Aarteil S."/>
            <person name="Calhoun S."/>
            <person name="Kuo A."/>
            <person name="Mondo S."/>
            <person name="Pangilinan J."/>
            <person name="Riley R."/>
            <person name="Labutti K."/>
            <person name="Andreopoulos B."/>
            <person name="Lipzen A."/>
            <person name="Chen C."/>
            <person name="Yanf M."/>
            <person name="Daum C."/>
            <person name="Ng V."/>
            <person name="Clum A."/>
            <person name="Steindorff A."/>
            <person name="Ohm R."/>
            <person name="Martin F."/>
            <person name="Silar P."/>
            <person name="Natvig D."/>
            <person name="Lalanne C."/>
            <person name="Gautier V."/>
            <person name="Ament-Velasquez S.L."/>
            <person name="Kruys A."/>
            <person name="Hutchinson M.I."/>
            <person name="Powell A.J."/>
            <person name="Barry K."/>
            <person name="Miller A.N."/>
            <person name="Grigoriev I.V."/>
            <person name="Debuchy R."/>
            <person name="Gladieux P."/>
            <person name="Thoren M.H."/>
            <person name="Johannesson H."/>
        </authorList>
    </citation>
    <scope>NUCLEOTIDE SEQUENCE</scope>
    <source>
        <strain evidence="2">CBS 955.72</strain>
    </source>
</reference>
<evidence type="ECO:0000256" key="1">
    <source>
        <dbReference type="SAM" id="MobiDB-lite"/>
    </source>
</evidence>
<feature type="region of interest" description="Disordered" evidence="1">
    <location>
        <begin position="93"/>
        <end position="115"/>
    </location>
</feature>
<dbReference type="AlphaFoldDB" id="A0AAJ0MD35"/>
<evidence type="ECO:0000313" key="2">
    <source>
        <dbReference type="EMBL" id="KAK3350216.1"/>
    </source>
</evidence>
<name>A0AAJ0MD35_9PEZI</name>
<comment type="caution">
    <text evidence="2">The sequence shown here is derived from an EMBL/GenBank/DDBJ whole genome shotgun (WGS) entry which is preliminary data.</text>
</comment>
<sequence length="383" mass="44062">MSNQAQKVWELQYEDTQSPPPPYPALGNGQPPSELPSAKHDKVGGGKWRGAAEDWLERKLNLQPPQPRQHEKVWGHKWRGAAASWLVRKLNLQPPQPSQHERPEGSARWRGVRNRPKPNPTAIELTLHSGALPAAHQLETASRWYQHRVLTCDYFAKVNSHVPRGPIRRWRYCIWILHCPPQQLESQNGWKDPESPWLAELMLGFNDENQLLTQFPWRNNIIESCHQDYTSARKHPYTPDRSTYRRVMDLAVRRSQDGEDQPLWGASVRVWSQDIQWLAGLSRADIVAMINTRSAFLCFGEFFPAQDPVEPRQLFYHKSLSPSWLPDVSDDAVNADHPHLRRIVEENIDKHIGEGCTDNLSTLTIEGIDKQNHAGNFDTLRVL</sequence>
<proteinExistence type="predicted"/>
<protein>
    <submittedName>
        <fullName evidence="2">Uncharacterized protein</fullName>
    </submittedName>
</protein>
<dbReference type="Proteomes" id="UP001275084">
    <property type="component" value="Unassembled WGS sequence"/>
</dbReference>
<organism evidence="2 3">
    <name type="scientific">Lasiosphaeria hispida</name>
    <dbReference type="NCBI Taxonomy" id="260671"/>
    <lineage>
        <taxon>Eukaryota</taxon>
        <taxon>Fungi</taxon>
        <taxon>Dikarya</taxon>
        <taxon>Ascomycota</taxon>
        <taxon>Pezizomycotina</taxon>
        <taxon>Sordariomycetes</taxon>
        <taxon>Sordariomycetidae</taxon>
        <taxon>Sordariales</taxon>
        <taxon>Lasiosphaeriaceae</taxon>
        <taxon>Lasiosphaeria</taxon>
    </lineage>
</organism>
<feature type="compositionally biased region" description="Basic and acidic residues" evidence="1">
    <location>
        <begin position="37"/>
        <end position="47"/>
    </location>
</feature>
<evidence type="ECO:0000313" key="3">
    <source>
        <dbReference type="Proteomes" id="UP001275084"/>
    </source>
</evidence>
<reference evidence="2" key="1">
    <citation type="journal article" date="2023" name="Mol. Phylogenet. Evol.">
        <title>Genome-scale phylogeny and comparative genomics of the fungal order Sordariales.</title>
        <authorList>
            <person name="Hensen N."/>
            <person name="Bonometti L."/>
            <person name="Westerberg I."/>
            <person name="Brannstrom I.O."/>
            <person name="Guillou S."/>
            <person name="Cros-Aarteil S."/>
            <person name="Calhoun S."/>
            <person name="Haridas S."/>
            <person name="Kuo A."/>
            <person name="Mondo S."/>
            <person name="Pangilinan J."/>
            <person name="Riley R."/>
            <person name="LaButti K."/>
            <person name="Andreopoulos B."/>
            <person name="Lipzen A."/>
            <person name="Chen C."/>
            <person name="Yan M."/>
            <person name="Daum C."/>
            <person name="Ng V."/>
            <person name="Clum A."/>
            <person name="Steindorff A."/>
            <person name="Ohm R.A."/>
            <person name="Martin F."/>
            <person name="Silar P."/>
            <person name="Natvig D.O."/>
            <person name="Lalanne C."/>
            <person name="Gautier V."/>
            <person name="Ament-Velasquez S.L."/>
            <person name="Kruys A."/>
            <person name="Hutchinson M.I."/>
            <person name="Powell A.J."/>
            <person name="Barry K."/>
            <person name="Miller A.N."/>
            <person name="Grigoriev I.V."/>
            <person name="Debuchy R."/>
            <person name="Gladieux P."/>
            <person name="Hiltunen Thoren M."/>
            <person name="Johannesson H."/>
        </authorList>
    </citation>
    <scope>NUCLEOTIDE SEQUENCE</scope>
    <source>
        <strain evidence="2">CBS 955.72</strain>
    </source>
</reference>
<feature type="region of interest" description="Disordered" evidence="1">
    <location>
        <begin position="1"/>
        <end position="47"/>
    </location>
</feature>
<keyword evidence="3" id="KW-1185">Reference proteome</keyword>
<dbReference type="EMBL" id="JAUIQD010000005">
    <property type="protein sequence ID" value="KAK3350216.1"/>
    <property type="molecule type" value="Genomic_DNA"/>
</dbReference>
<gene>
    <name evidence="2" type="ORF">B0T25DRAFT_262250</name>
</gene>